<organism evidence="1 2">
    <name type="scientific">Croceicoccus mobilis</name>
    <dbReference type="NCBI Taxonomy" id="1703339"/>
    <lineage>
        <taxon>Bacteria</taxon>
        <taxon>Pseudomonadati</taxon>
        <taxon>Pseudomonadota</taxon>
        <taxon>Alphaproteobacteria</taxon>
        <taxon>Sphingomonadales</taxon>
        <taxon>Erythrobacteraceae</taxon>
        <taxon>Croceicoccus</taxon>
    </lineage>
</organism>
<gene>
    <name evidence="1" type="ORF">GCM10010990_38270</name>
</gene>
<accession>A0A916ZAL5</accession>
<evidence type="ECO:0000313" key="1">
    <source>
        <dbReference type="EMBL" id="GGD84514.1"/>
    </source>
</evidence>
<evidence type="ECO:0000313" key="2">
    <source>
        <dbReference type="Proteomes" id="UP000612349"/>
    </source>
</evidence>
<reference evidence="1" key="1">
    <citation type="journal article" date="2014" name="Int. J. Syst. Evol. Microbiol.">
        <title>Complete genome sequence of Corynebacterium casei LMG S-19264T (=DSM 44701T), isolated from a smear-ripened cheese.</title>
        <authorList>
            <consortium name="US DOE Joint Genome Institute (JGI-PGF)"/>
            <person name="Walter F."/>
            <person name="Albersmeier A."/>
            <person name="Kalinowski J."/>
            <person name="Ruckert C."/>
        </authorList>
    </citation>
    <scope>NUCLEOTIDE SEQUENCE</scope>
    <source>
        <strain evidence="1">CGMCC 1.15360</strain>
    </source>
</reference>
<reference evidence="1" key="2">
    <citation type="submission" date="2020-09" db="EMBL/GenBank/DDBJ databases">
        <authorList>
            <person name="Sun Q."/>
            <person name="Zhou Y."/>
        </authorList>
    </citation>
    <scope>NUCLEOTIDE SEQUENCE</scope>
    <source>
        <strain evidence="1">CGMCC 1.15360</strain>
    </source>
</reference>
<comment type="caution">
    <text evidence="1">The sequence shown here is derived from an EMBL/GenBank/DDBJ whole genome shotgun (WGS) entry which is preliminary data.</text>
</comment>
<sequence>MKLITRKNQGAMVQRMLEPNSEPARCPSAVWQKLITLGGLEPVGRDKDFVELIRVELAPQASDITAALAACPDNETLVRAIFGAVAPFAAMSRDIVEFMRGAETREGKACIEIALDSSILGLEDFEKFIEAVWTAPGVVEVPDATIDDAFALANALRQNSSRRGLAADVKIWREAFDRGEFNELPASLGEAAVPPELEVPSYIAATALEALRSVAKTRNELKKHLEGSRREIGAGSMRDPLSVAIVEHDLVGPMIEALGQAVQQVDRTASVQAMGTILARIPMRPQLSMGNATVLEKVLSLPAWKRRYELYAVWIATRIAAAVDPERVTVHTDKDGALTFPFQPVRLATIESADGPKSLWAERQTHCTNPIGKGRKGNVQPDYSLWHGPVGAEQCGLIVEVKHYKTPALGTFGAALVDYANAHPHAETVLVNYGAAAGVVEHERWQHHGVLNRCHEIGELMPYNREACEAFAQMVRDAAGAEPQPDVLLLDVSGSTREKGGRMWTQSIVQSWLRAPEQAHIKRVIAADDVNIAWDLPRFDAVNRLNDHINVSGGDPINIAWELLRDMKRIWIATDGSGLRSFRDAGFLRFEHLRHMTGVEILEVGTNEPDSTLGH</sequence>
<name>A0A916ZAL5_9SPHN</name>
<dbReference type="Proteomes" id="UP000612349">
    <property type="component" value="Unassembled WGS sequence"/>
</dbReference>
<keyword evidence="2" id="KW-1185">Reference proteome</keyword>
<proteinExistence type="predicted"/>
<dbReference type="EMBL" id="BMIP01000016">
    <property type="protein sequence ID" value="GGD84514.1"/>
    <property type="molecule type" value="Genomic_DNA"/>
</dbReference>
<dbReference type="AlphaFoldDB" id="A0A916ZAL5"/>
<protein>
    <submittedName>
        <fullName evidence="1">Uncharacterized protein</fullName>
    </submittedName>
</protein>